<dbReference type="SUPFAM" id="SSF52402">
    <property type="entry name" value="Adenine nucleotide alpha hydrolases-like"/>
    <property type="match status" value="2"/>
</dbReference>
<dbReference type="InterPro" id="IPR006015">
    <property type="entry name" value="Universal_stress_UspA"/>
</dbReference>
<dbReference type="Pfam" id="PF00582">
    <property type="entry name" value="Usp"/>
    <property type="match status" value="1"/>
</dbReference>
<feature type="domain" description="UspA" evidence="2">
    <location>
        <begin position="225"/>
        <end position="274"/>
    </location>
</feature>
<evidence type="ECO:0000259" key="2">
    <source>
        <dbReference type="Pfam" id="PF00582"/>
    </source>
</evidence>
<organism evidence="3 4">
    <name type="scientific">Rhodoferax sediminis</name>
    <dbReference type="NCBI Taxonomy" id="2509614"/>
    <lineage>
        <taxon>Bacteria</taxon>
        <taxon>Pseudomonadati</taxon>
        <taxon>Pseudomonadota</taxon>
        <taxon>Betaproteobacteria</taxon>
        <taxon>Burkholderiales</taxon>
        <taxon>Comamonadaceae</taxon>
        <taxon>Rhodoferax</taxon>
    </lineage>
</organism>
<dbReference type="CDD" id="cd00293">
    <property type="entry name" value="USP-like"/>
    <property type="match status" value="1"/>
</dbReference>
<dbReference type="Gene3D" id="3.40.50.12370">
    <property type="match status" value="1"/>
</dbReference>
<dbReference type="OrthoDB" id="9804721at2"/>
<dbReference type="InterPro" id="IPR006016">
    <property type="entry name" value="UspA"/>
</dbReference>
<reference evidence="3 4" key="1">
    <citation type="submission" date="2019-01" db="EMBL/GenBank/DDBJ databases">
        <title>Genomic insights into a novel species Rhodoferax sp.</title>
        <authorList>
            <person name="Jin L."/>
        </authorList>
    </citation>
    <scope>NUCLEOTIDE SEQUENCE [LARGE SCALE GENOMIC DNA]</scope>
    <source>
        <strain evidence="3 4">CHu59-6-5</strain>
    </source>
</reference>
<dbReference type="AlphaFoldDB" id="A0A515DH16"/>
<accession>A0A515DH16</accession>
<protein>
    <submittedName>
        <fullName evidence="3">Universal stress protein</fullName>
    </submittedName>
</protein>
<comment type="similarity">
    <text evidence="1">Belongs to the universal stress protein A family.</text>
</comment>
<dbReference type="KEGG" id="rhf:EUB48_08455"/>
<proteinExistence type="inferred from homology"/>
<name>A0A515DH16_9BURK</name>
<keyword evidence="4" id="KW-1185">Reference proteome</keyword>
<evidence type="ECO:0000256" key="1">
    <source>
        <dbReference type="ARBA" id="ARBA00008791"/>
    </source>
</evidence>
<evidence type="ECO:0000313" key="3">
    <source>
        <dbReference type="EMBL" id="QDL39705.1"/>
    </source>
</evidence>
<dbReference type="Proteomes" id="UP000316798">
    <property type="component" value="Chromosome"/>
</dbReference>
<dbReference type="PANTHER" id="PTHR46268">
    <property type="entry name" value="STRESS RESPONSE PROTEIN NHAX"/>
    <property type="match status" value="1"/>
</dbReference>
<dbReference type="PRINTS" id="PR01438">
    <property type="entry name" value="UNVRSLSTRESS"/>
</dbReference>
<sequence length="274" mass="29678">MQLLVHLDPSPRAAQRLEVAQRLGPRLEAAITALYAVTPSFMELPFSPGVGPGMGVALREIDDEQRARARALFEQAQAASDAHISWAEVRDEPIMAAFAQQALYADLLVLGQHDPTDAGSTHVPADFAETVLAISGKPALILPYAIVPPAIGETVVIAWKPTREAARAVAAALPFLQSAQRVHVVSWEDEDADIGGEGLGLSGYLKLKGVEAIWHHQGKERERLGEQLLSRAFDFQADLLVMGCYGHSRAREWVLGGTSRTVLESMTLPVLMVH</sequence>
<dbReference type="PANTHER" id="PTHR46268:SF15">
    <property type="entry name" value="UNIVERSAL STRESS PROTEIN HP_0031"/>
    <property type="match status" value="1"/>
</dbReference>
<evidence type="ECO:0000313" key="4">
    <source>
        <dbReference type="Proteomes" id="UP000316798"/>
    </source>
</evidence>
<dbReference type="EMBL" id="CP035503">
    <property type="protein sequence ID" value="QDL39705.1"/>
    <property type="molecule type" value="Genomic_DNA"/>
</dbReference>
<gene>
    <name evidence="3" type="ORF">EUB48_08455</name>
</gene>